<dbReference type="PANTHER" id="PTHR43028">
    <property type="entry name" value="3'(2'),5'-BISPHOSPHATE NUCLEOTIDASE 1"/>
    <property type="match status" value="1"/>
</dbReference>
<feature type="binding site" evidence="5">
    <location>
        <position position="92"/>
    </location>
    <ligand>
        <name>Mg(2+)</name>
        <dbReference type="ChEBI" id="CHEBI:18420"/>
        <label>1</label>
        <note>catalytic</note>
    </ligand>
</feature>
<dbReference type="Gene3D" id="3.30.540.10">
    <property type="entry name" value="Fructose-1,6-Bisphosphatase, subunit A, domain 1"/>
    <property type="match status" value="1"/>
</dbReference>
<dbReference type="SUPFAM" id="SSF56655">
    <property type="entry name" value="Carbohydrate phosphatase"/>
    <property type="match status" value="1"/>
</dbReference>
<comment type="function">
    <text evidence="4">Converts adenosine-3',5'-bisphosphate (PAP) to AMP.</text>
</comment>
<dbReference type="EMBL" id="CP041345">
    <property type="protein sequence ID" value="QKG79738.1"/>
    <property type="molecule type" value="Genomic_DNA"/>
</dbReference>
<dbReference type="HAMAP" id="MF_02095">
    <property type="entry name" value="CysQ"/>
    <property type="match status" value="1"/>
</dbReference>
<name>A0A7D4BE26_9BACT</name>
<keyword evidence="4" id="KW-0472">Membrane</keyword>
<dbReference type="PROSITE" id="PS00629">
    <property type="entry name" value="IMP_1"/>
    <property type="match status" value="1"/>
</dbReference>
<dbReference type="AlphaFoldDB" id="A0A7D4BE26"/>
<evidence type="ECO:0000256" key="2">
    <source>
        <dbReference type="ARBA" id="ARBA00022723"/>
    </source>
</evidence>
<feature type="binding site" evidence="4">
    <location>
        <begin position="92"/>
        <end position="95"/>
    </location>
    <ligand>
        <name>substrate</name>
    </ligand>
</feature>
<dbReference type="GO" id="GO:0000103">
    <property type="term" value="P:sulfate assimilation"/>
    <property type="evidence" value="ECO:0007669"/>
    <property type="project" value="TreeGrafter"/>
</dbReference>
<evidence type="ECO:0000256" key="5">
    <source>
        <dbReference type="PIRSR" id="PIRSR600760-2"/>
    </source>
</evidence>
<dbReference type="KEGG" id="ttz:FHG85_05505"/>
<feature type="binding site" evidence="4">
    <location>
        <position position="90"/>
    </location>
    <ligand>
        <name>Mg(2+)</name>
        <dbReference type="ChEBI" id="CHEBI:18420"/>
        <label>1</label>
    </ligand>
</feature>
<dbReference type="GO" id="GO:0050427">
    <property type="term" value="P:3'-phosphoadenosine 5'-phosphosulfate metabolic process"/>
    <property type="evidence" value="ECO:0007669"/>
    <property type="project" value="TreeGrafter"/>
</dbReference>
<dbReference type="GO" id="GO:0008441">
    <property type="term" value="F:3'(2'),5'-bisphosphate nucleotidase activity"/>
    <property type="evidence" value="ECO:0007669"/>
    <property type="project" value="UniProtKB-UniRule"/>
</dbReference>
<proteinExistence type="inferred from homology"/>
<feature type="binding site" evidence="4">
    <location>
        <position position="70"/>
    </location>
    <ligand>
        <name>Mg(2+)</name>
        <dbReference type="ChEBI" id="CHEBI:18420"/>
        <label>1</label>
    </ligand>
</feature>
<comment type="catalytic activity">
    <reaction evidence="1 4">
        <text>adenosine 3',5'-bisphosphate + H2O = AMP + phosphate</text>
        <dbReference type="Rhea" id="RHEA:10040"/>
        <dbReference type="ChEBI" id="CHEBI:15377"/>
        <dbReference type="ChEBI" id="CHEBI:43474"/>
        <dbReference type="ChEBI" id="CHEBI:58343"/>
        <dbReference type="ChEBI" id="CHEBI:456215"/>
        <dbReference type="EC" id="3.1.3.7"/>
    </reaction>
</comment>
<evidence type="ECO:0000313" key="7">
    <source>
        <dbReference type="Proteomes" id="UP000500961"/>
    </source>
</evidence>
<keyword evidence="4" id="KW-1003">Cell membrane</keyword>
<dbReference type="EC" id="3.1.3.7" evidence="4"/>
<keyword evidence="2 4" id="KW-0479">Metal-binding</keyword>
<feature type="binding site" evidence="5">
    <location>
        <position position="233"/>
    </location>
    <ligand>
        <name>Mg(2+)</name>
        <dbReference type="ChEBI" id="CHEBI:18420"/>
        <label>1</label>
        <note>catalytic</note>
    </ligand>
</feature>
<feature type="binding site" evidence="4 5">
    <location>
        <position position="93"/>
    </location>
    <ligand>
        <name>Mg(2+)</name>
        <dbReference type="ChEBI" id="CHEBI:18420"/>
        <label>2</label>
    </ligand>
</feature>
<feature type="binding site" evidence="5">
    <location>
        <position position="70"/>
    </location>
    <ligand>
        <name>Mg(2+)</name>
        <dbReference type="ChEBI" id="CHEBI:18420"/>
        <label>1</label>
        <note>catalytic</note>
    </ligand>
</feature>
<evidence type="ECO:0000256" key="1">
    <source>
        <dbReference type="ARBA" id="ARBA00001625"/>
    </source>
</evidence>
<dbReference type="NCBIfam" id="TIGR01331">
    <property type="entry name" value="bisphos_cysQ"/>
    <property type="match status" value="1"/>
</dbReference>
<keyword evidence="7" id="KW-1185">Reference proteome</keyword>
<dbReference type="InterPro" id="IPR020583">
    <property type="entry name" value="Inositol_monoP_metal-BS"/>
</dbReference>
<evidence type="ECO:0000256" key="4">
    <source>
        <dbReference type="HAMAP-Rule" id="MF_02095"/>
    </source>
</evidence>
<dbReference type="CDD" id="cd01638">
    <property type="entry name" value="CysQ"/>
    <property type="match status" value="1"/>
</dbReference>
<dbReference type="GO" id="GO:0005886">
    <property type="term" value="C:plasma membrane"/>
    <property type="evidence" value="ECO:0007669"/>
    <property type="project" value="UniProtKB-SubCell"/>
</dbReference>
<evidence type="ECO:0000313" key="6">
    <source>
        <dbReference type="EMBL" id="QKG79738.1"/>
    </source>
</evidence>
<feature type="binding site" evidence="4">
    <location>
        <position position="92"/>
    </location>
    <ligand>
        <name>Mg(2+)</name>
        <dbReference type="ChEBI" id="CHEBI:18420"/>
        <label>1</label>
    </ligand>
</feature>
<dbReference type="Gene3D" id="3.40.190.80">
    <property type="match status" value="1"/>
</dbReference>
<reference evidence="6 7" key="1">
    <citation type="submission" date="2019-07" db="EMBL/GenBank/DDBJ databases">
        <title>Thalassofilum flectens gen. nov., sp. nov., a novel moderate thermophilic anaerobe from a shallow sea hot spring in Kunashir Island (Russia), representing a new family in the order Bacteroidales, and proposal of Thalassofilacea fam. nov.</title>
        <authorList>
            <person name="Kochetkova T.V."/>
            <person name="Podosokorskaya O.A."/>
            <person name="Novikov A."/>
            <person name="Elcheninov A.G."/>
            <person name="Toshchakov S.V."/>
            <person name="Kublanov I.V."/>
        </authorList>
    </citation>
    <scope>NUCLEOTIDE SEQUENCE [LARGE SCALE GENOMIC DNA]</scope>
    <source>
        <strain evidence="6 7">38-H</strain>
    </source>
</reference>
<sequence length="278" mass="31584">MIELPELYNLLSIAISAAVRAGFKILQVYNSDDFQVNLKSDRTPLTLADRLAHEEIKNSLSKTFIPVLSEEGRNILYEERKSWDYFWIVDPLDGTKEFIKRNGEFTVNIALIYEHVPIAGVVYVPVTGKLYFSLINEGAYLADNLLPTEDYSESVESIKKLAIRLPLATNRENFIIVESRSHSTPETIEFINRVQYKYNNVELLPIGSSLKMCLIAEGKADLYPRLSLSNEWDTAAGQAIVEGAGLSVKVYETNERLLYNKEELINPWFIVSNGRLNI</sequence>
<dbReference type="PANTHER" id="PTHR43028:SF5">
    <property type="entry name" value="3'(2'),5'-BISPHOSPHATE NUCLEOTIDASE 1"/>
    <property type="match status" value="1"/>
</dbReference>
<comment type="cofactor">
    <cofactor evidence="4 5">
        <name>Mg(2+)</name>
        <dbReference type="ChEBI" id="CHEBI:18420"/>
    </cofactor>
</comment>
<keyword evidence="3 4" id="KW-0460">Magnesium</keyword>
<dbReference type="RefSeq" id="WP_173073789.1">
    <property type="nucleotide sequence ID" value="NZ_CP041345.1"/>
</dbReference>
<dbReference type="Proteomes" id="UP000500961">
    <property type="component" value="Chromosome"/>
</dbReference>
<dbReference type="GO" id="GO:0000287">
    <property type="term" value="F:magnesium ion binding"/>
    <property type="evidence" value="ECO:0007669"/>
    <property type="project" value="UniProtKB-UniRule"/>
</dbReference>
<dbReference type="InterPro" id="IPR006240">
    <property type="entry name" value="CysQ"/>
</dbReference>
<accession>A0A7D4BE26</accession>
<feature type="binding site" evidence="4 5">
    <location>
        <position position="90"/>
    </location>
    <ligand>
        <name>Mg(2+)</name>
        <dbReference type="ChEBI" id="CHEBI:18420"/>
        <label>2</label>
    </ligand>
</feature>
<dbReference type="InterPro" id="IPR050725">
    <property type="entry name" value="CysQ/Inositol_MonoPase"/>
</dbReference>
<dbReference type="InterPro" id="IPR000760">
    <property type="entry name" value="Inositol_monophosphatase-like"/>
</dbReference>
<feature type="binding site" evidence="4">
    <location>
        <position position="70"/>
    </location>
    <ligand>
        <name>substrate</name>
    </ligand>
</feature>
<dbReference type="PRINTS" id="PR00377">
    <property type="entry name" value="IMPHPHTASES"/>
</dbReference>
<evidence type="ECO:0000256" key="3">
    <source>
        <dbReference type="ARBA" id="ARBA00022842"/>
    </source>
</evidence>
<dbReference type="Pfam" id="PF00459">
    <property type="entry name" value="Inositol_P"/>
    <property type="match status" value="1"/>
</dbReference>
<comment type="similarity">
    <text evidence="4">Belongs to the inositol monophosphatase superfamily. CysQ family.</text>
</comment>
<comment type="subcellular location">
    <subcellularLocation>
        <location evidence="4">Cell membrane</location>
        <topology evidence="4">Peripheral membrane protein</topology>
        <orientation evidence="4">Cytoplasmic side</orientation>
    </subcellularLocation>
</comment>
<feature type="binding site" evidence="4">
    <location>
        <position position="233"/>
    </location>
    <ligand>
        <name>Mg(2+)</name>
        <dbReference type="ChEBI" id="CHEBI:18420"/>
        <label>2</label>
    </ligand>
</feature>
<organism evidence="6 7">
    <name type="scientific">Tenuifilum thalassicum</name>
    <dbReference type="NCBI Taxonomy" id="2590900"/>
    <lineage>
        <taxon>Bacteria</taxon>
        <taxon>Pseudomonadati</taxon>
        <taxon>Bacteroidota</taxon>
        <taxon>Bacteroidia</taxon>
        <taxon>Bacteroidales</taxon>
        <taxon>Tenuifilaceae</taxon>
        <taxon>Tenuifilum</taxon>
    </lineage>
</organism>
<feature type="binding site" evidence="4">
    <location>
        <position position="233"/>
    </location>
    <ligand>
        <name>substrate</name>
    </ligand>
</feature>
<keyword evidence="4 6" id="KW-0378">Hydrolase</keyword>
<protein>
    <recommendedName>
        <fullName evidence="4">3'(2'),5'-bisphosphate nucleotidase CysQ</fullName>
        <ecNumber evidence="4">3.1.3.7</ecNumber>
    </recommendedName>
    <alternativeName>
        <fullName evidence="4">3'(2'),5-bisphosphonucleoside 3'(2')-phosphohydrolase</fullName>
    </alternativeName>
    <alternativeName>
        <fullName evidence="4">3'-phosphoadenosine 5'-phosphate phosphatase</fullName>
        <shortName evidence="4">PAP phosphatase</shortName>
    </alternativeName>
</protein>
<gene>
    <name evidence="4 6" type="primary">cysQ</name>
    <name evidence="6" type="ORF">FHG85_05505</name>
</gene>